<reference evidence="2 3" key="1">
    <citation type="journal article" date="2021" name="Genome Biol. Evol.">
        <title>Complete Genome Sequencing of a Novel Gloeobacter Species from a Waterfall Cave in Mexico.</title>
        <authorList>
            <person name="Saw J.H."/>
            <person name="Cardona T."/>
            <person name="Montejano G."/>
        </authorList>
    </citation>
    <scope>NUCLEOTIDE SEQUENCE [LARGE SCALE GENOMIC DNA]</scope>
    <source>
        <strain evidence="2">MG652769</strain>
    </source>
</reference>
<accession>A0ABY3PRQ5</accession>
<dbReference type="RefSeq" id="WP_230843459.1">
    <property type="nucleotide sequence ID" value="NZ_CP063845.1"/>
</dbReference>
<organism evidence="2 3">
    <name type="scientific">Gloeobacter morelensis MG652769</name>
    <dbReference type="NCBI Taxonomy" id="2781736"/>
    <lineage>
        <taxon>Bacteria</taxon>
        <taxon>Bacillati</taxon>
        <taxon>Cyanobacteriota</taxon>
        <taxon>Cyanophyceae</taxon>
        <taxon>Gloeobacterales</taxon>
        <taxon>Gloeobacteraceae</taxon>
        <taxon>Gloeobacter</taxon>
        <taxon>Gloeobacter morelensis</taxon>
    </lineage>
</organism>
<keyword evidence="3" id="KW-1185">Reference proteome</keyword>
<protein>
    <recommendedName>
        <fullName evidence="4">Glycine zipper domain-containing protein</fullName>
    </recommendedName>
</protein>
<gene>
    <name evidence="2" type="ORF">ISF26_08410</name>
</gene>
<feature type="region of interest" description="Disordered" evidence="1">
    <location>
        <begin position="1"/>
        <end position="21"/>
    </location>
</feature>
<evidence type="ECO:0000313" key="3">
    <source>
        <dbReference type="Proteomes" id="UP001054846"/>
    </source>
</evidence>
<name>A0ABY3PRQ5_9CYAN</name>
<proteinExistence type="predicted"/>
<evidence type="ECO:0000313" key="2">
    <source>
        <dbReference type="EMBL" id="UFP96213.1"/>
    </source>
</evidence>
<feature type="region of interest" description="Disordered" evidence="1">
    <location>
        <begin position="285"/>
        <end position="313"/>
    </location>
</feature>
<evidence type="ECO:0000256" key="1">
    <source>
        <dbReference type="SAM" id="MobiDB-lite"/>
    </source>
</evidence>
<feature type="compositionally biased region" description="Polar residues" evidence="1">
    <location>
        <begin position="35"/>
        <end position="53"/>
    </location>
</feature>
<dbReference type="Proteomes" id="UP001054846">
    <property type="component" value="Chromosome"/>
</dbReference>
<dbReference type="EMBL" id="CP063845">
    <property type="protein sequence ID" value="UFP96213.1"/>
    <property type="molecule type" value="Genomic_DNA"/>
</dbReference>
<sequence length="313" mass="33773">MEEEYVFQSEPDSSGDASYIGTFGEKGAQVEAFSQNGEYSYGSDDNQNVLWDQSSDDYGAQNLYASEDGSSLDGGSGSTNFGNFENAWMSGSASLFDDQQDTDSNPDVYDGIAQGVSSVDFGFDTYGAISDDGYGRPPGADSFTDLLAGKPKSQGEERLQFDVYGNIQGDGLEAPTIPNGGTPMETLNPRGYPTDQECRDLYWNEQSDLRNGFEKREEEHQKSMEQAMYPTAGGIIGSTIGSAIGKVPGMIIGTLAGTYLGEKIRQGKQDLDDAQDYCREHGKHAPYVEFDYEGGPSPEQAGPPAPNPKQSNK</sequence>
<evidence type="ECO:0008006" key="4">
    <source>
        <dbReference type="Google" id="ProtNLM"/>
    </source>
</evidence>
<feature type="region of interest" description="Disordered" evidence="1">
    <location>
        <begin position="35"/>
        <end position="54"/>
    </location>
</feature>